<sequence length="63" mass="7206">MLYYFLVLPHDSCYFPLFQWSFPPCGDSSLLSVLIIIYGLFSSQNKLLGVLELGGWCNKIKTK</sequence>
<reference evidence="2 3" key="1">
    <citation type="submission" date="2019-04" db="EMBL/GenBank/DDBJ databases">
        <title>Friends and foes A comparative genomics studyof 23 Aspergillus species from section Flavi.</title>
        <authorList>
            <consortium name="DOE Joint Genome Institute"/>
            <person name="Kjaerbolling I."/>
            <person name="Vesth T."/>
            <person name="Frisvad J.C."/>
            <person name="Nybo J.L."/>
            <person name="Theobald S."/>
            <person name="Kildgaard S."/>
            <person name="Isbrandt T."/>
            <person name="Kuo A."/>
            <person name="Sato A."/>
            <person name="Lyhne E.K."/>
            <person name="Kogle M.E."/>
            <person name="Wiebenga A."/>
            <person name="Kun R.S."/>
            <person name="Lubbers R.J."/>
            <person name="Makela M.R."/>
            <person name="Barry K."/>
            <person name="Chovatia M."/>
            <person name="Clum A."/>
            <person name="Daum C."/>
            <person name="Haridas S."/>
            <person name="He G."/>
            <person name="LaButti K."/>
            <person name="Lipzen A."/>
            <person name="Mondo S."/>
            <person name="Riley R."/>
            <person name="Salamov A."/>
            <person name="Simmons B.A."/>
            <person name="Magnuson J.K."/>
            <person name="Henrissat B."/>
            <person name="Mortensen U.H."/>
            <person name="Larsen T.O."/>
            <person name="Devries R.P."/>
            <person name="Grigoriev I.V."/>
            <person name="Machida M."/>
            <person name="Baker S.E."/>
            <person name="Andersen M.R."/>
        </authorList>
    </citation>
    <scope>NUCLEOTIDE SEQUENCE [LARGE SCALE GENOMIC DNA]</scope>
    <source>
        <strain evidence="2 3">IBT 29228</strain>
    </source>
</reference>
<evidence type="ECO:0000256" key="1">
    <source>
        <dbReference type="SAM" id="Phobius"/>
    </source>
</evidence>
<proteinExistence type="predicted"/>
<dbReference type="AlphaFoldDB" id="A0A5N7ATQ7"/>
<organism evidence="2 3">
    <name type="scientific">Aspergillus bertholletiae</name>
    <dbReference type="NCBI Taxonomy" id="1226010"/>
    <lineage>
        <taxon>Eukaryota</taxon>
        <taxon>Fungi</taxon>
        <taxon>Dikarya</taxon>
        <taxon>Ascomycota</taxon>
        <taxon>Pezizomycotina</taxon>
        <taxon>Eurotiomycetes</taxon>
        <taxon>Eurotiomycetidae</taxon>
        <taxon>Eurotiales</taxon>
        <taxon>Aspergillaceae</taxon>
        <taxon>Aspergillus</taxon>
        <taxon>Aspergillus subgen. Circumdati</taxon>
    </lineage>
</organism>
<keyword evidence="3" id="KW-1185">Reference proteome</keyword>
<evidence type="ECO:0000313" key="2">
    <source>
        <dbReference type="EMBL" id="KAE8373245.1"/>
    </source>
</evidence>
<accession>A0A5N7ATQ7</accession>
<keyword evidence="1" id="KW-0812">Transmembrane</keyword>
<keyword evidence="1" id="KW-0472">Membrane</keyword>
<evidence type="ECO:0000313" key="3">
    <source>
        <dbReference type="Proteomes" id="UP000326198"/>
    </source>
</evidence>
<protein>
    <submittedName>
        <fullName evidence="2">Uncharacterized protein</fullName>
    </submittedName>
</protein>
<gene>
    <name evidence="2" type="ORF">BDV26DRAFT_272538</name>
</gene>
<dbReference type="EMBL" id="ML736322">
    <property type="protein sequence ID" value="KAE8373245.1"/>
    <property type="molecule type" value="Genomic_DNA"/>
</dbReference>
<keyword evidence="1" id="KW-1133">Transmembrane helix</keyword>
<name>A0A5N7ATQ7_9EURO</name>
<feature type="transmembrane region" description="Helical" evidence="1">
    <location>
        <begin position="20"/>
        <end position="41"/>
    </location>
</feature>
<dbReference type="Proteomes" id="UP000326198">
    <property type="component" value="Unassembled WGS sequence"/>
</dbReference>